<dbReference type="eggNOG" id="KOG3857">
    <property type="taxonomic scope" value="Eukaryota"/>
</dbReference>
<evidence type="ECO:0000313" key="4">
    <source>
        <dbReference type="EMBL" id="EXJ60788.1"/>
    </source>
</evidence>
<dbReference type="InterPro" id="IPR056798">
    <property type="entry name" value="ADH_Fe_C"/>
</dbReference>
<name>W9VYM0_9EURO</name>
<evidence type="ECO:0000259" key="2">
    <source>
        <dbReference type="Pfam" id="PF00465"/>
    </source>
</evidence>
<dbReference type="Pfam" id="PF25137">
    <property type="entry name" value="ADH_Fe_C"/>
    <property type="match status" value="1"/>
</dbReference>
<dbReference type="InterPro" id="IPR018211">
    <property type="entry name" value="ADH_Fe_CS"/>
</dbReference>
<dbReference type="OrthoDB" id="339764at2759"/>
<evidence type="ECO:0000256" key="1">
    <source>
        <dbReference type="ARBA" id="ARBA00023002"/>
    </source>
</evidence>
<dbReference type="AlphaFoldDB" id="W9VYM0"/>
<feature type="domain" description="Fe-containing alcohol dehydrogenase-like C-terminal" evidence="3">
    <location>
        <begin position="185"/>
        <end position="384"/>
    </location>
</feature>
<dbReference type="EMBL" id="AMGW01000003">
    <property type="protein sequence ID" value="EXJ60788.1"/>
    <property type="molecule type" value="Genomic_DNA"/>
</dbReference>
<protein>
    <submittedName>
        <fullName evidence="4">Uncharacterized protein</fullName>
    </submittedName>
</protein>
<dbReference type="Pfam" id="PF00465">
    <property type="entry name" value="Fe-ADH"/>
    <property type="match status" value="1"/>
</dbReference>
<dbReference type="Gene3D" id="1.20.1090.10">
    <property type="entry name" value="Dehydroquinate synthase-like - alpha domain"/>
    <property type="match status" value="1"/>
</dbReference>
<keyword evidence="5" id="KW-1185">Reference proteome</keyword>
<dbReference type="HOGENOM" id="CLU_007207_0_2_1"/>
<evidence type="ECO:0000313" key="5">
    <source>
        <dbReference type="Proteomes" id="UP000019473"/>
    </source>
</evidence>
<dbReference type="VEuPathDB" id="FungiDB:A1O7_04941"/>
<dbReference type="RefSeq" id="XP_007757141.1">
    <property type="nucleotide sequence ID" value="XM_007758951.1"/>
</dbReference>
<accession>W9VYM0</accession>
<dbReference type="SUPFAM" id="SSF56796">
    <property type="entry name" value="Dehydroquinate synthase-like"/>
    <property type="match status" value="1"/>
</dbReference>
<dbReference type="PANTHER" id="PTHR11496">
    <property type="entry name" value="ALCOHOL DEHYDROGENASE"/>
    <property type="match status" value="1"/>
</dbReference>
<gene>
    <name evidence="4" type="ORF">A1O7_04941</name>
</gene>
<dbReference type="GO" id="GO:0005739">
    <property type="term" value="C:mitochondrion"/>
    <property type="evidence" value="ECO:0007669"/>
    <property type="project" value="TreeGrafter"/>
</dbReference>
<reference evidence="4 5" key="1">
    <citation type="submission" date="2013-03" db="EMBL/GenBank/DDBJ databases">
        <title>The Genome Sequence of Cladophialophora yegresii CBS 114405.</title>
        <authorList>
            <consortium name="The Broad Institute Genomics Platform"/>
            <person name="Cuomo C."/>
            <person name="de Hoog S."/>
            <person name="Gorbushina A."/>
            <person name="Walker B."/>
            <person name="Young S.K."/>
            <person name="Zeng Q."/>
            <person name="Gargeya S."/>
            <person name="Fitzgerald M."/>
            <person name="Haas B."/>
            <person name="Abouelleil A."/>
            <person name="Allen A.W."/>
            <person name="Alvarado L."/>
            <person name="Arachchi H.M."/>
            <person name="Berlin A.M."/>
            <person name="Chapman S.B."/>
            <person name="Gainer-Dewar J."/>
            <person name="Goldberg J."/>
            <person name="Griggs A."/>
            <person name="Gujja S."/>
            <person name="Hansen M."/>
            <person name="Howarth C."/>
            <person name="Imamovic A."/>
            <person name="Ireland A."/>
            <person name="Larimer J."/>
            <person name="McCowan C."/>
            <person name="Murphy C."/>
            <person name="Pearson M."/>
            <person name="Poon T.W."/>
            <person name="Priest M."/>
            <person name="Roberts A."/>
            <person name="Saif S."/>
            <person name="Shea T."/>
            <person name="Sisk P."/>
            <person name="Sykes S."/>
            <person name="Wortman J."/>
            <person name="Nusbaum C."/>
            <person name="Birren B."/>
        </authorList>
    </citation>
    <scope>NUCLEOTIDE SEQUENCE [LARGE SCALE GENOMIC DNA]</scope>
    <source>
        <strain evidence="4 5">CBS 114405</strain>
    </source>
</reference>
<dbReference type="GeneID" id="19179526"/>
<feature type="domain" description="Alcohol dehydrogenase iron-type/glycerol dehydrogenase GldA" evidence="2">
    <location>
        <begin position="21"/>
        <end position="172"/>
    </location>
</feature>
<dbReference type="CDD" id="cd08192">
    <property type="entry name" value="MAR-like"/>
    <property type="match status" value="1"/>
</dbReference>
<evidence type="ECO:0000259" key="3">
    <source>
        <dbReference type="Pfam" id="PF25137"/>
    </source>
</evidence>
<dbReference type="Gene3D" id="3.40.50.1970">
    <property type="match status" value="1"/>
</dbReference>
<dbReference type="GO" id="GO:0046872">
    <property type="term" value="F:metal ion binding"/>
    <property type="evidence" value="ECO:0007669"/>
    <property type="project" value="InterPro"/>
</dbReference>
<dbReference type="GO" id="GO:0004022">
    <property type="term" value="F:alcohol dehydrogenase (NAD+) activity"/>
    <property type="evidence" value="ECO:0007669"/>
    <property type="project" value="TreeGrafter"/>
</dbReference>
<keyword evidence="1" id="KW-0560">Oxidoreductase</keyword>
<dbReference type="Proteomes" id="UP000019473">
    <property type="component" value="Unassembled WGS sequence"/>
</dbReference>
<sequence length="387" mass="42206">MNSTLRPLAGLFQPTKLKALYYGPHTVKNSLLSCLPSQSSKALIVTVPTLATKTNLIKQIEQLLGPNHHLSTFHDIKEHAPIAQIDEASDLVQQDGNLDTVISVGGGSPIDSAKAISYRMHNKNGRFLTHIAIPTTLSAPETTAFAGFTMEDGTKTTVYHPNLQASYVLYDPSFARHTPPTLFTSTGIRALDHAVEMQYHPTATVVPCRQMALSAIHDFFKYLPQYHRDPTGVDDEVITRLFLASFSSMGFLGLNMKGGLGLSHALGYALGSPYRIPHGITSCLTLGHVVKLKARRNLEHAASVAAILPAMGIQRSGDDIEDAEKVGDLILRLVADLGLSTTLTEKNVSRDQIDIITARATVLKRKSLDSDGQKMWEDVSTLVQKLY</sequence>
<dbReference type="PANTHER" id="PTHR11496:SF97">
    <property type="entry name" value="ALCOHOL DEHYDROGENASE IRON-TYPE_GLYCEROL DEHYDROGENASE GLDA DOMAIN-CONTAINING PROTEIN"/>
    <property type="match status" value="1"/>
</dbReference>
<dbReference type="PROSITE" id="PS00060">
    <property type="entry name" value="ADH_IRON_2"/>
    <property type="match status" value="1"/>
</dbReference>
<proteinExistence type="predicted"/>
<comment type="caution">
    <text evidence="4">The sequence shown here is derived from an EMBL/GenBank/DDBJ whole genome shotgun (WGS) entry which is preliminary data.</text>
</comment>
<dbReference type="STRING" id="1182544.W9VYM0"/>
<dbReference type="InterPro" id="IPR001670">
    <property type="entry name" value="ADH_Fe/GldA"/>
</dbReference>
<dbReference type="InterPro" id="IPR039697">
    <property type="entry name" value="Alcohol_dehydrogenase_Fe"/>
</dbReference>
<organism evidence="4 5">
    <name type="scientific">Cladophialophora yegresii CBS 114405</name>
    <dbReference type="NCBI Taxonomy" id="1182544"/>
    <lineage>
        <taxon>Eukaryota</taxon>
        <taxon>Fungi</taxon>
        <taxon>Dikarya</taxon>
        <taxon>Ascomycota</taxon>
        <taxon>Pezizomycotina</taxon>
        <taxon>Eurotiomycetes</taxon>
        <taxon>Chaetothyriomycetidae</taxon>
        <taxon>Chaetothyriales</taxon>
        <taxon>Herpotrichiellaceae</taxon>
        <taxon>Cladophialophora</taxon>
    </lineage>
</organism>